<sequence>MKSAAFVVRVPHAVGAFAVQCTVLDHSLMVWCGVAPRSLGEDDDDDDEVRAAMHAAGRAEPALEARLAHDWSVAMNRGGSGNVQVRYVRSRQATTGSALYGTQGTAQAMSKRLAARLGIPQVFLSLDLPDAWTGAMPLASEDVRALQLLEVGLRRVCEQALCGA</sequence>
<evidence type="ECO:0000313" key="1">
    <source>
        <dbReference type="EMBL" id="WFD02689.1"/>
    </source>
</evidence>
<evidence type="ECO:0000313" key="2">
    <source>
        <dbReference type="Proteomes" id="UP001214603"/>
    </source>
</evidence>
<dbReference type="EMBL" id="CP119935">
    <property type="protein sequence ID" value="WFD02689.1"/>
    <property type="molecule type" value="Genomic_DNA"/>
</dbReference>
<proteinExistence type="predicted"/>
<dbReference type="Proteomes" id="UP001214603">
    <property type="component" value="Chromosome 2"/>
</dbReference>
<reference evidence="1" key="1">
    <citation type="submission" date="2023-03" db="EMBL/GenBank/DDBJ databases">
        <title>Mating type loci evolution in Malassezia.</title>
        <authorList>
            <person name="Coelho M.A."/>
        </authorList>
    </citation>
    <scope>NUCLEOTIDE SEQUENCE</scope>
    <source>
        <strain evidence="1">CBS 7876</strain>
    </source>
</reference>
<accession>A0AAF0IT06</accession>
<keyword evidence="2" id="KW-1185">Reference proteome</keyword>
<organism evidence="1 2">
    <name type="scientific">Malassezia obtusa</name>
    <dbReference type="NCBI Taxonomy" id="76774"/>
    <lineage>
        <taxon>Eukaryota</taxon>
        <taxon>Fungi</taxon>
        <taxon>Dikarya</taxon>
        <taxon>Basidiomycota</taxon>
        <taxon>Ustilaginomycotina</taxon>
        <taxon>Malasseziomycetes</taxon>
        <taxon>Malasseziales</taxon>
        <taxon>Malasseziaceae</taxon>
        <taxon>Malassezia</taxon>
    </lineage>
</organism>
<dbReference type="AlphaFoldDB" id="A0AAF0IT06"/>
<protein>
    <submittedName>
        <fullName evidence="1">Uncharacterized protein</fullName>
    </submittedName>
</protein>
<name>A0AAF0IT06_9BASI</name>
<gene>
    <name evidence="1" type="ORF">MOBT1_001372</name>
</gene>